<name>A0A917E6K1_9SPHN</name>
<evidence type="ECO:0000259" key="2">
    <source>
        <dbReference type="Pfam" id="PF07589"/>
    </source>
</evidence>
<gene>
    <name evidence="3" type="ORF">GCM10011529_13130</name>
</gene>
<dbReference type="AlphaFoldDB" id="A0A917E6K1"/>
<proteinExistence type="predicted"/>
<dbReference type="InterPro" id="IPR013424">
    <property type="entry name" value="Ice-binding_C"/>
</dbReference>
<dbReference type="RefSeq" id="WP_243450600.1">
    <property type="nucleotide sequence ID" value="NZ_BMJM01000004.1"/>
</dbReference>
<dbReference type="NCBIfam" id="NF035944">
    <property type="entry name" value="PEPxxWA-CTERM"/>
    <property type="match status" value="1"/>
</dbReference>
<dbReference type="EMBL" id="BMJM01000004">
    <property type="protein sequence ID" value="GGE08093.1"/>
    <property type="molecule type" value="Genomic_DNA"/>
</dbReference>
<evidence type="ECO:0000313" key="4">
    <source>
        <dbReference type="Proteomes" id="UP000635071"/>
    </source>
</evidence>
<feature type="chain" id="PRO_5036837238" description="Ice-binding protein C-terminal domain-containing protein" evidence="1">
    <location>
        <begin position="20"/>
        <end position="308"/>
    </location>
</feature>
<dbReference type="Pfam" id="PF07589">
    <property type="entry name" value="PEP-CTERM"/>
    <property type="match status" value="1"/>
</dbReference>
<feature type="signal peptide" evidence="1">
    <location>
        <begin position="1"/>
        <end position="19"/>
    </location>
</feature>
<evidence type="ECO:0000313" key="3">
    <source>
        <dbReference type="EMBL" id="GGE08093.1"/>
    </source>
</evidence>
<protein>
    <recommendedName>
        <fullName evidence="2">Ice-binding protein C-terminal domain-containing protein</fullName>
    </recommendedName>
</protein>
<dbReference type="NCBIfam" id="TIGR02595">
    <property type="entry name" value="PEP_CTERM"/>
    <property type="match status" value="1"/>
</dbReference>
<reference evidence="3" key="2">
    <citation type="submission" date="2020-09" db="EMBL/GenBank/DDBJ databases">
        <authorList>
            <person name="Sun Q."/>
            <person name="Zhou Y."/>
        </authorList>
    </citation>
    <scope>NUCLEOTIDE SEQUENCE</scope>
    <source>
        <strain evidence="3">CGMCC 1.15519</strain>
    </source>
</reference>
<keyword evidence="4" id="KW-1185">Reference proteome</keyword>
<keyword evidence="1" id="KW-0732">Signal</keyword>
<accession>A0A917E6K1</accession>
<comment type="caution">
    <text evidence="3">The sequence shown here is derived from an EMBL/GenBank/DDBJ whole genome shotgun (WGS) entry which is preliminary data.</text>
</comment>
<reference evidence="3" key="1">
    <citation type="journal article" date="2014" name="Int. J. Syst. Evol. Microbiol.">
        <title>Complete genome sequence of Corynebacterium casei LMG S-19264T (=DSM 44701T), isolated from a smear-ripened cheese.</title>
        <authorList>
            <consortium name="US DOE Joint Genome Institute (JGI-PGF)"/>
            <person name="Walter F."/>
            <person name="Albersmeier A."/>
            <person name="Kalinowski J."/>
            <person name="Ruckert C."/>
        </authorList>
    </citation>
    <scope>NUCLEOTIDE SEQUENCE</scope>
    <source>
        <strain evidence="3">CGMCC 1.15519</strain>
    </source>
</reference>
<feature type="domain" description="Ice-binding protein C-terminal" evidence="2">
    <location>
        <begin position="279"/>
        <end position="302"/>
    </location>
</feature>
<sequence length="308" mass="31351">MTYALSSVVTLAVAGTLFAAPAAATVGSASLATMRNCNLVSAAQLCDGTGPGQQIAARVYGGGVGVGGQTKLVQPGNNRAWSEVRFDGSLDLPEIRAYTLASGNVRMNINSFAFQSYTWNGSAPGLFSLTGSLHIVNSSTSPAEGSLPNGARYTQYVGIWDPSVIAGLSTPQQLFDVLFYRRCSSGVLGVGNVGGTLAGGEATFTTTTSACSPGSLFLNPGQQVLVVAGLQLPVNRGGFADSSATFITRLGDDLSVDEKAALTTSLASAVSQGAFVAGVPEPASWAMLIAGFGLVGAAARRRRSVVNA</sequence>
<organism evidence="3 4">
    <name type="scientific">Sandarakinorhabdus glacialis</name>
    <dbReference type="NCBI Taxonomy" id="1614636"/>
    <lineage>
        <taxon>Bacteria</taxon>
        <taxon>Pseudomonadati</taxon>
        <taxon>Pseudomonadota</taxon>
        <taxon>Alphaproteobacteria</taxon>
        <taxon>Sphingomonadales</taxon>
        <taxon>Sphingosinicellaceae</taxon>
        <taxon>Sandarakinorhabdus</taxon>
    </lineage>
</organism>
<evidence type="ECO:0000256" key="1">
    <source>
        <dbReference type="SAM" id="SignalP"/>
    </source>
</evidence>
<dbReference type="Proteomes" id="UP000635071">
    <property type="component" value="Unassembled WGS sequence"/>
</dbReference>